<keyword evidence="2" id="KW-0812">Transmembrane</keyword>
<gene>
    <name evidence="4" type="ORF">COU82_00325</name>
</gene>
<comment type="similarity">
    <text evidence="1">Belongs to the band 7/mec-2 family.</text>
</comment>
<dbReference type="PRINTS" id="PR00721">
    <property type="entry name" value="STOMATIN"/>
</dbReference>
<dbReference type="Gene3D" id="3.30.479.30">
    <property type="entry name" value="Band 7 domain"/>
    <property type="match status" value="1"/>
</dbReference>
<dbReference type="InterPro" id="IPR043202">
    <property type="entry name" value="Band-7_stomatin-like"/>
</dbReference>
<accession>A0A2M8KCU9</accession>
<keyword evidence="2" id="KW-1133">Transmembrane helix</keyword>
<protein>
    <recommendedName>
        <fullName evidence="3">Band 7 domain-containing protein</fullName>
    </recommendedName>
</protein>
<dbReference type="SUPFAM" id="SSF117892">
    <property type="entry name" value="Band 7/SPFH domain"/>
    <property type="match status" value="1"/>
</dbReference>
<organism evidence="4 5">
    <name type="scientific">Candidatus Portnoybacteria bacterium CG10_big_fil_rev_8_21_14_0_10_38_18</name>
    <dbReference type="NCBI Taxonomy" id="1974813"/>
    <lineage>
        <taxon>Bacteria</taxon>
        <taxon>Candidatus Portnoyibacteriota</taxon>
    </lineage>
</organism>
<dbReference type="FunFam" id="3.30.479.30:FF:000004">
    <property type="entry name" value="Putative membrane protease family, stomatin"/>
    <property type="match status" value="1"/>
</dbReference>
<feature type="domain" description="Band 7" evidence="3">
    <location>
        <begin position="81"/>
        <end position="239"/>
    </location>
</feature>
<dbReference type="InterPro" id="IPR001107">
    <property type="entry name" value="Band_7"/>
</dbReference>
<dbReference type="InterPro" id="IPR001972">
    <property type="entry name" value="Stomatin_HflK_fam"/>
</dbReference>
<dbReference type="GO" id="GO:0005886">
    <property type="term" value="C:plasma membrane"/>
    <property type="evidence" value="ECO:0007669"/>
    <property type="project" value="InterPro"/>
</dbReference>
<evidence type="ECO:0000256" key="1">
    <source>
        <dbReference type="ARBA" id="ARBA00008164"/>
    </source>
</evidence>
<dbReference type="Proteomes" id="UP000231648">
    <property type="component" value="Unassembled WGS sequence"/>
</dbReference>
<name>A0A2M8KCU9_9BACT</name>
<dbReference type="AlphaFoldDB" id="A0A2M8KCU9"/>
<dbReference type="GO" id="GO:0098552">
    <property type="term" value="C:side of membrane"/>
    <property type="evidence" value="ECO:0007669"/>
    <property type="project" value="UniProtKB-ARBA"/>
</dbReference>
<evidence type="ECO:0000313" key="4">
    <source>
        <dbReference type="EMBL" id="PJE57751.1"/>
    </source>
</evidence>
<dbReference type="SMART" id="SM00244">
    <property type="entry name" value="PHB"/>
    <property type="match status" value="1"/>
</dbReference>
<evidence type="ECO:0000256" key="2">
    <source>
        <dbReference type="SAM" id="Phobius"/>
    </source>
</evidence>
<dbReference type="Pfam" id="PF01145">
    <property type="entry name" value="Band_7"/>
    <property type="match status" value="1"/>
</dbReference>
<reference evidence="5" key="1">
    <citation type="submission" date="2017-09" db="EMBL/GenBank/DDBJ databases">
        <title>Depth-based differentiation of microbial function through sediment-hosted aquifers and enrichment of novel symbionts in the deep terrestrial subsurface.</title>
        <authorList>
            <person name="Probst A.J."/>
            <person name="Ladd B."/>
            <person name="Jarett J.K."/>
            <person name="Geller-Mcgrath D.E."/>
            <person name="Sieber C.M.K."/>
            <person name="Emerson J.B."/>
            <person name="Anantharaman K."/>
            <person name="Thomas B.C."/>
            <person name="Malmstrom R."/>
            <person name="Stieglmeier M."/>
            <person name="Klingl A."/>
            <person name="Woyke T."/>
            <person name="Ryan C.M."/>
            <person name="Banfield J.F."/>
        </authorList>
    </citation>
    <scope>NUCLEOTIDE SEQUENCE [LARGE SCALE GENOMIC DNA]</scope>
</reference>
<comment type="caution">
    <text evidence="4">The sequence shown here is derived from an EMBL/GenBank/DDBJ whole genome shotgun (WGS) entry which is preliminary data.</text>
</comment>
<keyword evidence="2" id="KW-0472">Membrane</keyword>
<dbReference type="EMBL" id="PFDX01000003">
    <property type="protein sequence ID" value="PJE57751.1"/>
    <property type="molecule type" value="Genomic_DNA"/>
</dbReference>
<evidence type="ECO:0000313" key="5">
    <source>
        <dbReference type="Proteomes" id="UP000231648"/>
    </source>
</evidence>
<dbReference type="PANTHER" id="PTHR10264:SF19">
    <property type="entry name" value="AT06885P-RELATED"/>
    <property type="match status" value="1"/>
</dbReference>
<dbReference type="InterPro" id="IPR036013">
    <property type="entry name" value="Band_7/SPFH_dom_sf"/>
</dbReference>
<evidence type="ECO:0000259" key="3">
    <source>
        <dbReference type="SMART" id="SM00244"/>
    </source>
</evidence>
<feature type="transmembrane region" description="Helical" evidence="2">
    <location>
        <begin position="59"/>
        <end position="79"/>
    </location>
</feature>
<proteinExistence type="inferred from homology"/>
<feature type="transmembrane region" description="Helical" evidence="2">
    <location>
        <begin position="36"/>
        <end position="53"/>
    </location>
</feature>
<sequence length="345" mass="38616">MAEMNEKTVSPAKETEKDWRLEQINGLKKKFRGWRGFFLFLFYTVIAVIFLNLVSLCPISIPAAIVFLALVVSVIGWWLTHCIKIVKAWEKVVYFFLGKIKGDPKEPGLRFILWPFGKIMFIPVYEQRIDPPAQKVITQDNIEIEVNPIIFFRIFEPIKFIIGAVNARAMLADMTQASIRDICGTKKFDEIRGERENIGNDVTTILNEAAGKWGIIVTRVKLQEVIPPLGLLQAIEKVFVADREKKAKITTAQGEKKKVQLEADATRYKKVKEAEGDAAQTKLQVEAFGPEGAKILAATMIAGMVQKGDKLFIDPKVAGIPAITAIISEALDLLKSRPAETSSQK</sequence>
<dbReference type="PANTHER" id="PTHR10264">
    <property type="entry name" value="BAND 7 PROTEIN-RELATED"/>
    <property type="match status" value="1"/>
</dbReference>